<evidence type="ECO:0000313" key="8">
    <source>
        <dbReference type="Proteomes" id="UP000269301"/>
    </source>
</evidence>
<evidence type="ECO:0000256" key="4">
    <source>
        <dbReference type="ARBA" id="ARBA00060888"/>
    </source>
</evidence>
<evidence type="ECO:0000256" key="2">
    <source>
        <dbReference type="ARBA" id="ARBA00022741"/>
    </source>
</evidence>
<dbReference type="Pfam" id="PF19045">
    <property type="entry name" value="Ligase_CoA_2"/>
    <property type="match status" value="1"/>
</dbReference>
<accession>A0A495A7N9</accession>
<dbReference type="AlphaFoldDB" id="A0A495A7N9"/>
<dbReference type="GO" id="GO:0046872">
    <property type="term" value="F:metal ion binding"/>
    <property type="evidence" value="ECO:0007669"/>
    <property type="project" value="InterPro"/>
</dbReference>
<dbReference type="Gene3D" id="3.30.1490.20">
    <property type="entry name" value="ATP-grasp fold, A domain"/>
    <property type="match status" value="1"/>
</dbReference>
<dbReference type="PANTHER" id="PTHR43334">
    <property type="entry name" value="ACETATE--COA LIGASE [ADP-FORMING]"/>
    <property type="match status" value="1"/>
</dbReference>
<dbReference type="OrthoDB" id="9807426at2"/>
<dbReference type="RefSeq" id="WP_121203380.1">
    <property type="nucleotide sequence ID" value="NZ_RBZP01000002.1"/>
</dbReference>
<feature type="domain" description="ATP-grasp" evidence="6">
    <location>
        <begin position="506"/>
        <end position="713"/>
    </location>
</feature>
<dbReference type="InterPro" id="IPR051538">
    <property type="entry name" value="Acyl-CoA_Synth/Transferase"/>
</dbReference>
<sequence length="715" mass="78110">MSLKIKTEFGGYKKLNFGTFFNPASIAIVGASPNEKSISGRTLNNLIKYEFQGEIYPVNPKYKEINKIPTFPDINSINGPIDLAILIVPAKSIPNVIEQCLNRNVPNVIIYSSGFAESGSDGEGLQNYLEEVSNRGDIRILGPNCQGIFNVKNNVAASFSGALNLPSISSGPVAFASQSGALGFSTFNQLQEEGIGFNYVVSTGNEVDLEVSDFLLEFAKQKDTDILISYVEGFKNPDKLLDLAEICLIEQKPLITFKVGESEVGAIAASSHTAALVGAGELYDSLFQQLGFIKVKDIDEISDLCKLLTKTKKPSGNRVGIVTTSGGAGVIIADQCSINDLEVPKLNNRTIENLSNYLPDFGSSINPVDLTAQIASSNKLFSDSINTIAEDPNIDILVVALTMVTGERSAEMAQFLIDKSKEINKPLVVIWMAGDKLAKPGLELLKKEKIACFKSPKRCIEAINKLVKIHSNFKRKNEMLTFISDKRRLLKNEISIENNLFEYKAKKWLEKNGLPITHEKLAHSAVEAGEYAKDIGFPVALKVQSEKIPHKTDIGGVILNLKTVEEVENAYQKIESEVLQKANLEEIDGILVQEMISDGVELFVGCTVDKQLGPSITFGLGGIFVEAIKDTKTVLPPLSKIQAKRLIEEIQGYNIMKGFRGQKPVNIDLLSEFISNFSIICASLKQSIQIDINPVVANSNGVKIVDALVVVEEEN</sequence>
<reference evidence="7 8" key="1">
    <citation type="journal article" date="2016" name="Int. J. Syst. Evol. Microbiol.">
        <title>Oceanobacillus halophilus sp. nov., a novel moderately halophilic bacterium from a hypersaline lake.</title>
        <authorList>
            <person name="Amoozegar M.A."/>
            <person name="Bagheri M."/>
            <person name="Makhdoumi A."/>
            <person name="Nikou M.M."/>
            <person name="Fazeli S.A.S."/>
            <person name="Schumann P."/>
            <person name="Sproer C."/>
            <person name="Sanchez-Porro C."/>
            <person name="Ventosa A."/>
        </authorList>
    </citation>
    <scope>NUCLEOTIDE SEQUENCE [LARGE SCALE GENOMIC DNA]</scope>
    <source>
        <strain evidence="7 8">DSM 23996</strain>
    </source>
</reference>
<dbReference type="SMART" id="SM00881">
    <property type="entry name" value="CoA_binding"/>
    <property type="match status" value="1"/>
</dbReference>
<dbReference type="SUPFAM" id="SSF52210">
    <property type="entry name" value="Succinyl-CoA synthetase domains"/>
    <property type="match status" value="2"/>
</dbReference>
<comment type="caution">
    <text evidence="7">The sequence shown here is derived from an EMBL/GenBank/DDBJ whole genome shotgun (WGS) entry which is preliminary data.</text>
</comment>
<keyword evidence="2 5" id="KW-0547">Nucleotide-binding</keyword>
<protein>
    <submittedName>
        <fullName evidence="7">CoA-binding protein</fullName>
    </submittedName>
</protein>
<dbReference type="PANTHER" id="PTHR43334:SF1">
    <property type="entry name" value="3-HYDROXYPROPIONATE--COA LIGASE [ADP-FORMING]"/>
    <property type="match status" value="1"/>
</dbReference>
<dbReference type="FunFam" id="3.30.1490.20:FF:000020">
    <property type="entry name" value="Protein lysine acetyltransferase"/>
    <property type="match status" value="1"/>
</dbReference>
<proteinExistence type="inferred from homology"/>
<dbReference type="InterPro" id="IPR016102">
    <property type="entry name" value="Succinyl-CoA_synth-like"/>
</dbReference>
<dbReference type="SUPFAM" id="SSF51735">
    <property type="entry name" value="NAD(P)-binding Rossmann-fold domains"/>
    <property type="match status" value="1"/>
</dbReference>
<evidence type="ECO:0000256" key="5">
    <source>
        <dbReference type="PROSITE-ProRule" id="PRU00409"/>
    </source>
</evidence>
<dbReference type="PROSITE" id="PS50975">
    <property type="entry name" value="ATP_GRASP"/>
    <property type="match status" value="1"/>
</dbReference>
<dbReference type="InterPro" id="IPR032875">
    <property type="entry name" value="Succ_CoA_lig_flav_dom"/>
</dbReference>
<evidence type="ECO:0000256" key="1">
    <source>
        <dbReference type="ARBA" id="ARBA00022598"/>
    </source>
</evidence>
<dbReference type="GO" id="GO:0043758">
    <property type="term" value="F:acetate-CoA ligase (ADP-forming) activity"/>
    <property type="evidence" value="ECO:0007669"/>
    <property type="project" value="InterPro"/>
</dbReference>
<dbReference type="Pfam" id="PF13607">
    <property type="entry name" value="Succ_CoA_lig"/>
    <property type="match status" value="1"/>
</dbReference>
<keyword evidence="1" id="KW-0436">Ligase</keyword>
<dbReference type="InterPro" id="IPR011761">
    <property type="entry name" value="ATP-grasp"/>
</dbReference>
<evidence type="ECO:0000256" key="3">
    <source>
        <dbReference type="ARBA" id="ARBA00022840"/>
    </source>
</evidence>
<dbReference type="InterPro" id="IPR013815">
    <property type="entry name" value="ATP_grasp_subdomain_1"/>
</dbReference>
<dbReference type="GO" id="GO:0005524">
    <property type="term" value="F:ATP binding"/>
    <property type="evidence" value="ECO:0007669"/>
    <property type="project" value="UniProtKB-UniRule"/>
</dbReference>
<name>A0A495A7N9_9BACI</name>
<dbReference type="Proteomes" id="UP000269301">
    <property type="component" value="Unassembled WGS sequence"/>
</dbReference>
<dbReference type="Pfam" id="PF13549">
    <property type="entry name" value="ATP-grasp_5"/>
    <property type="match status" value="1"/>
</dbReference>
<dbReference type="Gene3D" id="3.40.50.261">
    <property type="entry name" value="Succinyl-CoA synthetase domains"/>
    <property type="match status" value="2"/>
</dbReference>
<dbReference type="InterPro" id="IPR036291">
    <property type="entry name" value="NAD(P)-bd_dom_sf"/>
</dbReference>
<comment type="similarity">
    <text evidence="4">In the N-terminal section; belongs to the acetate CoA ligase alpha subunit family.</text>
</comment>
<organism evidence="7 8">
    <name type="scientific">Oceanobacillus halophilus</name>
    <dbReference type="NCBI Taxonomy" id="930130"/>
    <lineage>
        <taxon>Bacteria</taxon>
        <taxon>Bacillati</taxon>
        <taxon>Bacillota</taxon>
        <taxon>Bacilli</taxon>
        <taxon>Bacillales</taxon>
        <taxon>Bacillaceae</taxon>
        <taxon>Oceanobacillus</taxon>
    </lineage>
</organism>
<dbReference type="Pfam" id="PF13380">
    <property type="entry name" value="CoA_binding_2"/>
    <property type="match status" value="1"/>
</dbReference>
<dbReference type="Gene3D" id="3.30.470.20">
    <property type="entry name" value="ATP-grasp fold, B domain"/>
    <property type="match status" value="1"/>
</dbReference>
<dbReference type="SUPFAM" id="SSF56059">
    <property type="entry name" value="Glutathione synthetase ATP-binding domain-like"/>
    <property type="match status" value="1"/>
</dbReference>
<evidence type="ECO:0000313" key="7">
    <source>
        <dbReference type="EMBL" id="RKQ35723.1"/>
    </source>
</evidence>
<dbReference type="InterPro" id="IPR003781">
    <property type="entry name" value="CoA-bd"/>
</dbReference>
<evidence type="ECO:0000259" key="6">
    <source>
        <dbReference type="PROSITE" id="PS50975"/>
    </source>
</evidence>
<dbReference type="InterPro" id="IPR043938">
    <property type="entry name" value="Ligase_CoA_dom"/>
</dbReference>
<dbReference type="Gene3D" id="3.40.50.720">
    <property type="entry name" value="NAD(P)-binding Rossmann-like Domain"/>
    <property type="match status" value="1"/>
</dbReference>
<keyword evidence="3 5" id="KW-0067">ATP-binding</keyword>
<keyword evidence="8" id="KW-1185">Reference proteome</keyword>
<dbReference type="EMBL" id="RBZP01000002">
    <property type="protein sequence ID" value="RKQ35723.1"/>
    <property type="molecule type" value="Genomic_DNA"/>
</dbReference>
<gene>
    <name evidence="7" type="ORF">D8M06_05515</name>
</gene>